<keyword evidence="3" id="KW-1185">Reference proteome</keyword>
<accession>A0A814WKN9</accession>
<evidence type="ECO:0000313" key="1">
    <source>
        <dbReference type="EMBL" id="CAF1202932.1"/>
    </source>
</evidence>
<comment type="caution">
    <text evidence="1">The sequence shown here is derived from an EMBL/GenBank/DDBJ whole genome shotgun (WGS) entry which is preliminary data.</text>
</comment>
<evidence type="ECO:0000313" key="2">
    <source>
        <dbReference type="EMBL" id="CAF3967295.1"/>
    </source>
</evidence>
<sequence length="179" mass="21064">MPVSLWLWLKDRLSLRTAFISFRHFYSVVFPVEWGLSQRSVLSAPIYIIYTSDMDEQVFYDVDDDHFYADDGSLVFSVPFGLRPPSDSQETPFIYSCHYLQIRAQRVPDRLEIYCAYWMIELSTKKTVAMMKLVGAASRPDSEYTALLKRTAELTSQSFFRKQNYQCEAKFDHEKELYN</sequence>
<dbReference type="Proteomes" id="UP000663829">
    <property type="component" value="Unassembled WGS sequence"/>
</dbReference>
<gene>
    <name evidence="1" type="ORF">GPM918_LOCUS23816</name>
    <name evidence="2" type="ORF">SRO942_LOCUS23814</name>
</gene>
<dbReference type="EMBL" id="CAJOBC010008647">
    <property type="protein sequence ID" value="CAF3967295.1"/>
    <property type="molecule type" value="Genomic_DNA"/>
</dbReference>
<dbReference type="OrthoDB" id="10072614at2759"/>
<name>A0A814WKN9_9BILA</name>
<reference evidence="1" key="1">
    <citation type="submission" date="2021-02" db="EMBL/GenBank/DDBJ databases">
        <authorList>
            <person name="Nowell W R."/>
        </authorList>
    </citation>
    <scope>NUCLEOTIDE SEQUENCE</scope>
</reference>
<dbReference type="EMBL" id="CAJNOQ010008647">
    <property type="protein sequence ID" value="CAF1202932.1"/>
    <property type="molecule type" value="Genomic_DNA"/>
</dbReference>
<dbReference type="Proteomes" id="UP000681722">
    <property type="component" value="Unassembled WGS sequence"/>
</dbReference>
<organism evidence="1 3">
    <name type="scientific">Didymodactylos carnosus</name>
    <dbReference type="NCBI Taxonomy" id="1234261"/>
    <lineage>
        <taxon>Eukaryota</taxon>
        <taxon>Metazoa</taxon>
        <taxon>Spiralia</taxon>
        <taxon>Gnathifera</taxon>
        <taxon>Rotifera</taxon>
        <taxon>Eurotatoria</taxon>
        <taxon>Bdelloidea</taxon>
        <taxon>Philodinida</taxon>
        <taxon>Philodinidae</taxon>
        <taxon>Didymodactylos</taxon>
    </lineage>
</organism>
<evidence type="ECO:0000313" key="3">
    <source>
        <dbReference type="Proteomes" id="UP000663829"/>
    </source>
</evidence>
<dbReference type="AlphaFoldDB" id="A0A814WKN9"/>
<protein>
    <submittedName>
        <fullName evidence="1">Uncharacterized protein</fullName>
    </submittedName>
</protein>
<proteinExistence type="predicted"/>